<dbReference type="InterPro" id="IPR021522">
    <property type="entry name" value="MctB"/>
</dbReference>
<organism evidence="3 4">
    <name type="scientific">Cellulomonas denverensis</name>
    <dbReference type="NCBI Taxonomy" id="264297"/>
    <lineage>
        <taxon>Bacteria</taxon>
        <taxon>Bacillati</taxon>
        <taxon>Actinomycetota</taxon>
        <taxon>Actinomycetes</taxon>
        <taxon>Micrococcales</taxon>
        <taxon>Cellulomonadaceae</taxon>
        <taxon>Cellulomonas</taxon>
    </lineage>
</organism>
<dbReference type="GO" id="GO:0055070">
    <property type="term" value="P:copper ion homeostasis"/>
    <property type="evidence" value="ECO:0007669"/>
    <property type="project" value="InterPro"/>
</dbReference>
<dbReference type="Pfam" id="PF11382">
    <property type="entry name" value="MctB"/>
    <property type="match status" value="1"/>
</dbReference>
<evidence type="ECO:0000256" key="2">
    <source>
        <dbReference type="SAM" id="MobiDB-lite"/>
    </source>
</evidence>
<feature type="coiled-coil region" evidence="1">
    <location>
        <begin position="34"/>
        <end position="61"/>
    </location>
</feature>
<accession>A0A7X6KUH1</accession>
<gene>
    <name evidence="3" type="ORF">HGA03_06765</name>
</gene>
<reference evidence="3 4" key="1">
    <citation type="submission" date="2020-04" db="EMBL/GenBank/DDBJ databases">
        <title>MicrobeNet Type strains.</title>
        <authorList>
            <person name="Nicholson A.C."/>
        </authorList>
    </citation>
    <scope>NUCLEOTIDE SEQUENCE [LARGE SCALE GENOMIC DNA]</scope>
    <source>
        <strain evidence="3 4">ATCC BAA-788</strain>
    </source>
</reference>
<sequence length="351" mass="35077">MIDFRYHLVSLISVFLALAVGIALGAGPLKESIGNTLTGQVDQLREEKDSLRTELDQANAATTAAENYIAAAGPALVKNTLTDRNVAVIAMGDVDAEAQEAIEEQLSAAGATVTAQVTLTPAWSSTDLRSFRQALVANLTAYLDPQPESGTGADTAMAEALVQGLTGADPADPAKVSADASTLIKLLSTGDDPLIELAAEVTAPADDVLLLTDDITAVGTSTQDAATDQDEATQDSLAALVRVAGERAAGAVVAGGPVAEDTLIAAIVADGELADSVSTVNAAGTAAGQVSVPLALNADAGGKVGHYGSGDGLTVIPTATALTPVDRSPVADPNAGDQAADGDQPADGDQG</sequence>
<comment type="caution">
    <text evidence="3">The sequence shown here is derived from an EMBL/GenBank/DDBJ whole genome shotgun (WGS) entry which is preliminary data.</text>
</comment>
<keyword evidence="1" id="KW-0175">Coiled coil</keyword>
<feature type="region of interest" description="Disordered" evidence="2">
    <location>
        <begin position="323"/>
        <end position="351"/>
    </location>
</feature>
<keyword evidence="4" id="KW-1185">Reference proteome</keyword>
<feature type="compositionally biased region" description="Low complexity" evidence="2">
    <location>
        <begin position="331"/>
        <end position="343"/>
    </location>
</feature>
<evidence type="ECO:0000256" key="1">
    <source>
        <dbReference type="SAM" id="Coils"/>
    </source>
</evidence>
<dbReference type="RefSeq" id="WP_168629461.1">
    <property type="nucleotide sequence ID" value="NZ_BONL01000012.1"/>
</dbReference>
<protein>
    <submittedName>
        <fullName evidence="3">Copper transporter</fullName>
    </submittedName>
</protein>
<dbReference type="AlphaFoldDB" id="A0A7X6KUH1"/>
<name>A0A7X6KUH1_9CELL</name>
<dbReference type="Proteomes" id="UP000581206">
    <property type="component" value="Unassembled WGS sequence"/>
</dbReference>
<evidence type="ECO:0000313" key="4">
    <source>
        <dbReference type="Proteomes" id="UP000581206"/>
    </source>
</evidence>
<dbReference type="EMBL" id="JAAXOX010000002">
    <property type="protein sequence ID" value="NKY22368.1"/>
    <property type="molecule type" value="Genomic_DNA"/>
</dbReference>
<proteinExistence type="predicted"/>
<dbReference type="GO" id="GO:0016020">
    <property type="term" value="C:membrane"/>
    <property type="evidence" value="ECO:0007669"/>
    <property type="project" value="InterPro"/>
</dbReference>
<evidence type="ECO:0000313" key="3">
    <source>
        <dbReference type="EMBL" id="NKY22368.1"/>
    </source>
</evidence>